<reference evidence="4 5" key="1">
    <citation type="journal article" date="2023" name="bioRxiv">
        <title>Genome report: Whole genome sequence and annotation of Penstemon davidsonii.</title>
        <authorList>
            <person name="Ostevik K.L."/>
            <person name="Alabady M."/>
            <person name="Zhang M."/>
            <person name="Rausher M.D."/>
        </authorList>
    </citation>
    <scope>NUCLEOTIDE SEQUENCE [LARGE SCALE GENOMIC DNA]</scope>
    <source>
        <strain evidence="4">DNT005</strain>
        <tissue evidence="4">Whole leaf</tissue>
    </source>
</reference>
<comment type="pathway">
    <text evidence="1">Protein modification; protein ubiquitination.</text>
</comment>
<protein>
    <recommendedName>
        <fullName evidence="3">BTB domain-containing protein</fullName>
    </recommendedName>
</protein>
<dbReference type="InterPro" id="IPR056423">
    <property type="entry name" value="BACK_BPM_SPOP"/>
</dbReference>
<dbReference type="InterPro" id="IPR011333">
    <property type="entry name" value="SKP1/BTB/POZ_sf"/>
</dbReference>
<dbReference type="PROSITE" id="PS50097">
    <property type="entry name" value="BTB"/>
    <property type="match status" value="1"/>
</dbReference>
<dbReference type="Pfam" id="PF00651">
    <property type="entry name" value="BTB"/>
    <property type="match status" value="1"/>
</dbReference>
<dbReference type="PANTHER" id="PTHR26379:SF454">
    <property type="entry name" value="BTB_POZ AND MATH DOMAIN-CONTAINING PROTEIN 2-LIKE"/>
    <property type="match status" value="1"/>
</dbReference>
<comment type="caution">
    <text evidence="4">The sequence shown here is derived from an EMBL/GenBank/DDBJ whole genome shotgun (WGS) entry which is preliminary data.</text>
</comment>
<dbReference type="SMART" id="SM00225">
    <property type="entry name" value="BTB"/>
    <property type="match status" value="1"/>
</dbReference>
<dbReference type="Proteomes" id="UP001291926">
    <property type="component" value="Unassembled WGS sequence"/>
</dbReference>
<dbReference type="CDD" id="cd18280">
    <property type="entry name" value="BTB_POZ_BPM_plant"/>
    <property type="match status" value="1"/>
</dbReference>
<name>A0ABR0CL96_9LAMI</name>
<dbReference type="Pfam" id="PF24570">
    <property type="entry name" value="BACK_BPM_SPOP"/>
    <property type="match status" value="1"/>
</dbReference>
<feature type="domain" description="BTB" evidence="3">
    <location>
        <begin position="27"/>
        <end position="94"/>
    </location>
</feature>
<dbReference type="Gene3D" id="1.25.40.420">
    <property type="match status" value="1"/>
</dbReference>
<sequence>MDGPKMVAQLSDLRQSYDQLLESREGSDVSFEVEGETFYAHKIILSTRSPVFKAQFFGPLKQENSRCIKIEEMHAPVFKALLHFIYCDVIPDVEEVLAGLNSKWEAQLMTHHLLATADRYGIWTLRSLCELRLCENIGIDTVASTLALAEQHGCFQLKSKCIEFIGLPQNIKVVMQTDGFKDLEESCPSVIVELLGSLVLHVDPIPFSNNLGC</sequence>
<dbReference type="InterPro" id="IPR045005">
    <property type="entry name" value="BPM1-6"/>
</dbReference>
<proteinExistence type="inferred from homology"/>
<comment type="similarity">
    <text evidence="2">Belongs to the Tdpoz family.</text>
</comment>
<dbReference type="SUPFAM" id="SSF54695">
    <property type="entry name" value="POZ domain"/>
    <property type="match status" value="1"/>
</dbReference>
<evidence type="ECO:0000313" key="5">
    <source>
        <dbReference type="Proteomes" id="UP001291926"/>
    </source>
</evidence>
<evidence type="ECO:0000256" key="2">
    <source>
        <dbReference type="ARBA" id="ARBA00010846"/>
    </source>
</evidence>
<evidence type="ECO:0000313" key="4">
    <source>
        <dbReference type="EMBL" id="KAK4477901.1"/>
    </source>
</evidence>
<keyword evidence="5" id="KW-1185">Reference proteome</keyword>
<accession>A0ABR0CL96</accession>
<gene>
    <name evidence="4" type="ORF">RD792_017166</name>
</gene>
<dbReference type="PANTHER" id="PTHR26379">
    <property type="entry name" value="BTB/POZ AND MATH DOMAIN-CONTAINING PROTEIN 1"/>
    <property type="match status" value="1"/>
</dbReference>
<dbReference type="Gene3D" id="3.30.710.10">
    <property type="entry name" value="Potassium Channel Kv1.1, Chain A"/>
    <property type="match status" value="1"/>
</dbReference>
<evidence type="ECO:0000256" key="1">
    <source>
        <dbReference type="ARBA" id="ARBA00004906"/>
    </source>
</evidence>
<evidence type="ECO:0000259" key="3">
    <source>
        <dbReference type="PROSITE" id="PS50097"/>
    </source>
</evidence>
<dbReference type="EMBL" id="JAYDYQ010002688">
    <property type="protein sequence ID" value="KAK4477901.1"/>
    <property type="molecule type" value="Genomic_DNA"/>
</dbReference>
<organism evidence="4 5">
    <name type="scientific">Penstemon davidsonii</name>
    <dbReference type="NCBI Taxonomy" id="160366"/>
    <lineage>
        <taxon>Eukaryota</taxon>
        <taxon>Viridiplantae</taxon>
        <taxon>Streptophyta</taxon>
        <taxon>Embryophyta</taxon>
        <taxon>Tracheophyta</taxon>
        <taxon>Spermatophyta</taxon>
        <taxon>Magnoliopsida</taxon>
        <taxon>eudicotyledons</taxon>
        <taxon>Gunneridae</taxon>
        <taxon>Pentapetalae</taxon>
        <taxon>asterids</taxon>
        <taxon>lamiids</taxon>
        <taxon>Lamiales</taxon>
        <taxon>Plantaginaceae</taxon>
        <taxon>Cheloneae</taxon>
        <taxon>Penstemon</taxon>
    </lineage>
</organism>
<dbReference type="InterPro" id="IPR000210">
    <property type="entry name" value="BTB/POZ_dom"/>
</dbReference>